<dbReference type="InterPro" id="IPR029045">
    <property type="entry name" value="ClpP/crotonase-like_dom_sf"/>
</dbReference>
<dbReference type="CDD" id="cd06558">
    <property type="entry name" value="crotonase-like"/>
    <property type="match status" value="1"/>
</dbReference>
<dbReference type="AlphaFoldDB" id="N6YV17"/>
<comment type="caution">
    <text evidence="1">The sequence shown here is derived from an EMBL/GenBank/DDBJ whole genome shotgun (WGS) entry which is preliminary data.</text>
</comment>
<keyword evidence="2" id="KW-1185">Reference proteome</keyword>
<organism evidence="1 2">
    <name type="scientific">Thauera phenylacetica B4P</name>
    <dbReference type="NCBI Taxonomy" id="1234382"/>
    <lineage>
        <taxon>Bacteria</taxon>
        <taxon>Pseudomonadati</taxon>
        <taxon>Pseudomonadota</taxon>
        <taxon>Betaproteobacteria</taxon>
        <taxon>Rhodocyclales</taxon>
        <taxon>Zoogloeaceae</taxon>
        <taxon>Thauera</taxon>
    </lineage>
</organism>
<dbReference type="PANTHER" id="PTHR11941:SF54">
    <property type="entry name" value="ENOYL-COA HYDRATASE, MITOCHONDRIAL"/>
    <property type="match status" value="1"/>
</dbReference>
<evidence type="ECO:0000313" key="2">
    <source>
        <dbReference type="Proteomes" id="UP000013047"/>
    </source>
</evidence>
<dbReference type="OrthoDB" id="9802362at2"/>
<protein>
    <submittedName>
        <fullName evidence="1">Enoyl-CoA hydratase</fullName>
    </submittedName>
</protein>
<evidence type="ECO:0000313" key="1">
    <source>
        <dbReference type="EMBL" id="ENO98126.1"/>
    </source>
</evidence>
<proteinExistence type="predicted"/>
<name>N6YV17_9RHOO</name>
<dbReference type="GO" id="GO:0006635">
    <property type="term" value="P:fatty acid beta-oxidation"/>
    <property type="evidence" value="ECO:0007669"/>
    <property type="project" value="TreeGrafter"/>
</dbReference>
<accession>N6YV17</accession>
<dbReference type="Pfam" id="PF00378">
    <property type="entry name" value="ECH_1"/>
    <property type="match status" value="1"/>
</dbReference>
<dbReference type="GO" id="GO:0003824">
    <property type="term" value="F:catalytic activity"/>
    <property type="evidence" value="ECO:0007669"/>
    <property type="project" value="UniProtKB-ARBA"/>
</dbReference>
<sequence>MISLHIDGAVATATLCRPPVNAINDEWLDRLEEVLDRVEADERIAVLWIRSDQRVFCAGADLEMMRTLFASDAGRARMIETTRRMQEVFARLERSAKVSVAEIGGAAMGGGFELALACDLRVVAEEASVGLPEARLGLLPAAGGTQRMTRICGEAVARRLILGAELVGGAQAVALGLAHRSAPAAELERVAREQVDRLAALPAPALAACKRCIFAAVDGFEDGYEIELEGSAALLAAADTQERVQRFLSRQK</sequence>
<gene>
    <name evidence="1" type="ORF">C667_05447</name>
</gene>
<dbReference type="Gene3D" id="3.90.226.10">
    <property type="entry name" value="2-enoyl-CoA Hydratase, Chain A, domain 1"/>
    <property type="match status" value="1"/>
</dbReference>
<dbReference type="SUPFAM" id="SSF52096">
    <property type="entry name" value="ClpP/crotonase"/>
    <property type="match status" value="1"/>
</dbReference>
<dbReference type="Proteomes" id="UP000013047">
    <property type="component" value="Unassembled WGS sequence"/>
</dbReference>
<dbReference type="PANTHER" id="PTHR11941">
    <property type="entry name" value="ENOYL-COA HYDRATASE-RELATED"/>
    <property type="match status" value="1"/>
</dbReference>
<reference evidence="1 2" key="1">
    <citation type="submission" date="2012-09" db="EMBL/GenBank/DDBJ databases">
        <title>Draft Genome Sequences of 6 Strains from Genus Thauera.</title>
        <authorList>
            <person name="Liu B."/>
            <person name="Shapleigh J.P."/>
            <person name="Frostegard A.H."/>
        </authorList>
    </citation>
    <scope>NUCLEOTIDE SEQUENCE [LARGE SCALE GENOMIC DNA]</scope>
    <source>
        <strain evidence="1 2">B4P</strain>
    </source>
</reference>
<dbReference type="InterPro" id="IPR001753">
    <property type="entry name" value="Enoyl-CoA_hydra/iso"/>
</dbReference>
<dbReference type="EMBL" id="AMXF01000021">
    <property type="protein sequence ID" value="ENO98126.1"/>
    <property type="molecule type" value="Genomic_DNA"/>
</dbReference>